<dbReference type="PROSITE" id="PS50005">
    <property type="entry name" value="TPR"/>
    <property type="match status" value="3"/>
</dbReference>
<keyword evidence="1" id="KW-0802">TPR repeat</keyword>
<evidence type="ECO:0000256" key="1">
    <source>
        <dbReference type="PROSITE-ProRule" id="PRU00339"/>
    </source>
</evidence>
<name>A0ABS4GZT4_9BACL</name>
<dbReference type="Pfam" id="PF14559">
    <property type="entry name" value="TPR_19"/>
    <property type="match status" value="1"/>
</dbReference>
<evidence type="ECO:0000313" key="3">
    <source>
        <dbReference type="Proteomes" id="UP001519273"/>
    </source>
</evidence>
<dbReference type="PANTHER" id="PTHR12558">
    <property type="entry name" value="CELL DIVISION CYCLE 16,23,27"/>
    <property type="match status" value="1"/>
</dbReference>
<protein>
    <submittedName>
        <fullName evidence="2">Tetratricopeptide (TPR) repeat protein</fullName>
    </submittedName>
</protein>
<organism evidence="2 3">
    <name type="scientific">Paenibacillus sediminis</name>
    <dbReference type="NCBI Taxonomy" id="664909"/>
    <lineage>
        <taxon>Bacteria</taxon>
        <taxon>Bacillati</taxon>
        <taxon>Bacillota</taxon>
        <taxon>Bacilli</taxon>
        <taxon>Bacillales</taxon>
        <taxon>Paenibacillaceae</taxon>
        <taxon>Paenibacillus</taxon>
    </lineage>
</organism>
<dbReference type="Pfam" id="PF13432">
    <property type="entry name" value="TPR_16"/>
    <property type="match status" value="1"/>
</dbReference>
<dbReference type="EMBL" id="JAGGKP010000001">
    <property type="protein sequence ID" value="MBP1935792.1"/>
    <property type="molecule type" value="Genomic_DNA"/>
</dbReference>
<dbReference type="RefSeq" id="WP_209845351.1">
    <property type="nucleotide sequence ID" value="NZ_CBCRVE010000001.1"/>
</dbReference>
<feature type="repeat" description="TPR" evidence="1">
    <location>
        <begin position="3"/>
        <end position="36"/>
    </location>
</feature>
<accession>A0ABS4GZT4</accession>
<dbReference type="Gene3D" id="1.25.40.10">
    <property type="entry name" value="Tetratricopeptide repeat domain"/>
    <property type="match status" value="2"/>
</dbReference>
<evidence type="ECO:0000313" key="2">
    <source>
        <dbReference type="EMBL" id="MBP1935792.1"/>
    </source>
</evidence>
<feature type="repeat" description="TPR" evidence="1">
    <location>
        <begin position="37"/>
        <end position="70"/>
    </location>
</feature>
<dbReference type="SUPFAM" id="SSF48452">
    <property type="entry name" value="TPR-like"/>
    <property type="match status" value="1"/>
</dbReference>
<dbReference type="Proteomes" id="UP001519273">
    <property type="component" value="Unassembled WGS sequence"/>
</dbReference>
<gene>
    <name evidence="2" type="ORF">J2Z20_000653</name>
</gene>
<reference evidence="2 3" key="1">
    <citation type="submission" date="2021-03" db="EMBL/GenBank/DDBJ databases">
        <title>Genomic Encyclopedia of Type Strains, Phase IV (KMG-IV): sequencing the most valuable type-strain genomes for metagenomic binning, comparative biology and taxonomic classification.</title>
        <authorList>
            <person name="Goeker M."/>
        </authorList>
    </citation>
    <scope>NUCLEOTIDE SEQUENCE [LARGE SCALE GENOMIC DNA]</scope>
    <source>
        <strain evidence="2 3">DSM 23491</strain>
    </source>
</reference>
<dbReference type="InterPro" id="IPR019734">
    <property type="entry name" value="TPR_rpt"/>
</dbReference>
<dbReference type="SMART" id="SM00028">
    <property type="entry name" value="TPR"/>
    <property type="match status" value="3"/>
</dbReference>
<proteinExistence type="predicted"/>
<comment type="caution">
    <text evidence="2">The sequence shown here is derived from an EMBL/GenBank/DDBJ whole genome shotgun (WGS) entry which is preliminary data.</text>
</comment>
<sequence>MNAEDYVKKAYYSIFQNDFEQAIRWFETALQLEPHNADIHYKCSITYFRNDRLDKAIEHAQRALELDEKHTPYLIHFHRLKAQELTKKVKTRFLAAEFLTTEHYYEVILQLKEAIALDPLCAEAYVWLAMSYAGLMEYPQAISVLKEAQIINPHNSTIAELLIQLQNQLKAYIEH</sequence>
<feature type="repeat" description="TPR" evidence="1">
    <location>
        <begin position="122"/>
        <end position="155"/>
    </location>
</feature>
<dbReference type="InterPro" id="IPR011990">
    <property type="entry name" value="TPR-like_helical_dom_sf"/>
</dbReference>
<keyword evidence="3" id="KW-1185">Reference proteome</keyword>
<dbReference type="PANTHER" id="PTHR12558:SF13">
    <property type="entry name" value="CELL DIVISION CYCLE PROTEIN 27 HOMOLOG"/>
    <property type="match status" value="1"/>
</dbReference>